<dbReference type="InParanoid" id="A0A2G4YSU5"/>
<dbReference type="Proteomes" id="UP000229730">
    <property type="component" value="Unassembled WGS sequence"/>
</dbReference>
<reference evidence="2 3" key="1">
    <citation type="submission" date="2017-10" db="EMBL/GenBank/DDBJ databases">
        <title>Frigbacter circumglobatus gen. nov. sp. nov., isolated from sediment cultured in situ.</title>
        <authorList>
            <person name="Zhao Z."/>
        </authorList>
    </citation>
    <scope>NUCLEOTIDE SEQUENCE [LARGE SCALE GENOMIC DNA]</scope>
    <source>
        <strain evidence="2 3">ZYL</strain>
    </source>
</reference>
<dbReference type="SUPFAM" id="SSF51556">
    <property type="entry name" value="Metallo-dependent hydrolases"/>
    <property type="match status" value="1"/>
</dbReference>
<dbReference type="Gene3D" id="2.30.40.10">
    <property type="entry name" value="Urease, subunit C, domain 1"/>
    <property type="match status" value="1"/>
</dbReference>
<accession>A0A2G4YSU5</accession>
<dbReference type="EMBL" id="PDEM01000016">
    <property type="protein sequence ID" value="PHZ85395.1"/>
    <property type="molecule type" value="Genomic_DNA"/>
</dbReference>
<dbReference type="InterPro" id="IPR023100">
    <property type="entry name" value="D-aminoacylase_insert_dom_sf"/>
</dbReference>
<keyword evidence="2" id="KW-0378">Hydrolase</keyword>
<comment type="caution">
    <text evidence="2">The sequence shown here is derived from an EMBL/GenBank/DDBJ whole genome shotgun (WGS) entry which is preliminary data.</text>
</comment>
<name>A0A2G4YSU5_9PROT</name>
<dbReference type="InterPro" id="IPR050378">
    <property type="entry name" value="Metallo-dep_Hydrolases_sf"/>
</dbReference>
<sequence>MCLFCLSSVPAAQARETVDTLIKGGLFVEGGQEKAALLQVAIKDGRIHAVGPHLDETLQADKVIDATGMVVAPGFIDPHTHAGAELSSPERKANLNYLTQGVTTVFIGNDGGGAVDVGEKLSRFESDGIGTNVATYVGHGAVRAAVMGRADRAPTSEELAQMKSYVARAMQDGALGLSTGLYYVPGSYAATDEVVALAQVAADHGGMYDSHIRDESSYSIGLKAAVSEVIDIARQTGIAVHVAHIKALGVDVWGQSRDIVQLVEKAQAEGLKVTADQYPWRASGTSVAGALMPRWVMAGSKDAYQARLQDPSLSKRIREEMTENLRRRGGAEAVLITDKEKPDLVNRTLAEIAKTRDESAIDTALWIIQEGNARVASFNMAPEDIRRFMTQPWVMTSSDGSTGHPRKFASYPKKYADYVVGEKLLTLSEFVYHSAGQVADVFGLKGRGYLRPGYVADVIILDPEKYRPKADFAHPEQLTEGMQWVLLGGKVVIEEGRFTGDLAGKALRKNH</sequence>
<gene>
    <name evidence="2" type="ORF">CRD36_08360</name>
</gene>
<dbReference type="InterPro" id="IPR013108">
    <property type="entry name" value="Amidohydro_3"/>
</dbReference>
<proteinExistence type="predicted"/>
<dbReference type="OrthoDB" id="9766983at2"/>
<dbReference type="PANTHER" id="PTHR11647:SF1">
    <property type="entry name" value="COLLAPSIN RESPONSE MEDIATOR PROTEIN"/>
    <property type="match status" value="1"/>
</dbReference>
<feature type="domain" description="Amidohydrolase 3" evidence="1">
    <location>
        <begin position="62"/>
        <end position="493"/>
    </location>
</feature>
<protein>
    <submittedName>
        <fullName evidence="2">Amidohydrolase</fullName>
    </submittedName>
</protein>
<dbReference type="Gene3D" id="3.20.20.140">
    <property type="entry name" value="Metal-dependent hydrolases"/>
    <property type="match status" value="2"/>
</dbReference>
<dbReference type="PANTHER" id="PTHR11647">
    <property type="entry name" value="HYDRANTOINASE/DIHYDROPYRIMIDINASE FAMILY MEMBER"/>
    <property type="match status" value="1"/>
</dbReference>
<evidence type="ECO:0000313" key="3">
    <source>
        <dbReference type="Proteomes" id="UP000229730"/>
    </source>
</evidence>
<organism evidence="2 3">
    <name type="scientific">Paremcibacter congregatus</name>
    <dbReference type="NCBI Taxonomy" id="2043170"/>
    <lineage>
        <taxon>Bacteria</taxon>
        <taxon>Pseudomonadati</taxon>
        <taxon>Pseudomonadota</taxon>
        <taxon>Alphaproteobacteria</taxon>
        <taxon>Emcibacterales</taxon>
        <taxon>Emcibacteraceae</taxon>
        <taxon>Paremcibacter</taxon>
    </lineage>
</organism>
<evidence type="ECO:0000259" key="1">
    <source>
        <dbReference type="Pfam" id="PF07969"/>
    </source>
</evidence>
<dbReference type="InterPro" id="IPR032466">
    <property type="entry name" value="Metal_Hydrolase"/>
</dbReference>
<evidence type="ECO:0000313" key="2">
    <source>
        <dbReference type="EMBL" id="PHZ85395.1"/>
    </source>
</evidence>
<dbReference type="InterPro" id="IPR011059">
    <property type="entry name" value="Metal-dep_hydrolase_composite"/>
</dbReference>
<keyword evidence="3" id="KW-1185">Reference proteome</keyword>
<dbReference type="AlphaFoldDB" id="A0A2G4YSU5"/>
<dbReference type="GO" id="GO:0016811">
    <property type="term" value="F:hydrolase activity, acting on carbon-nitrogen (but not peptide) bonds, in linear amides"/>
    <property type="evidence" value="ECO:0007669"/>
    <property type="project" value="InterPro"/>
</dbReference>
<dbReference type="Pfam" id="PF07969">
    <property type="entry name" value="Amidohydro_3"/>
    <property type="match status" value="1"/>
</dbReference>
<dbReference type="SUPFAM" id="SSF51338">
    <property type="entry name" value="Composite domain of metallo-dependent hydrolases"/>
    <property type="match status" value="1"/>
</dbReference>
<dbReference type="Gene3D" id="3.30.1490.130">
    <property type="entry name" value="D-aminoacylase. Domain 3"/>
    <property type="match status" value="1"/>
</dbReference>